<dbReference type="GO" id="GO:0003723">
    <property type="term" value="F:RNA binding"/>
    <property type="evidence" value="ECO:0007669"/>
    <property type="project" value="InterPro"/>
</dbReference>
<dbReference type="EMBL" id="AB429361">
    <property type="protein sequence ID" value="BAG15876.1"/>
    <property type="molecule type" value="mRNA"/>
</dbReference>
<name>B1Q4V0_BRUGY</name>
<accession>B1Q4V0</accession>
<dbReference type="AlphaFoldDB" id="B1Q4V0"/>
<evidence type="ECO:0000313" key="1">
    <source>
        <dbReference type="EMBL" id="BAG15876.1"/>
    </source>
</evidence>
<proteinExistence type="evidence at transcript level"/>
<dbReference type="SMR" id="B1Q4V0"/>
<dbReference type="GO" id="GO:0033897">
    <property type="term" value="F:ribonuclease T2 activity"/>
    <property type="evidence" value="ECO:0007669"/>
    <property type="project" value="InterPro"/>
</dbReference>
<protein>
    <submittedName>
        <fullName evidence="1">Uncharacterized protein</fullName>
    </submittedName>
</protein>
<reference evidence="1" key="1">
    <citation type="journal article" date="2009" name="Biosci. Biotechnol. Biochem.">
        <title>Transcriptome profiling of the mangrove plant Bruguiera gymnorhiza and identification of salt tolerance genes by Agrobacterium functional screening.</title>
        <authorList>
            <person name="Yamanaka T."/>
            <person name="Miyama M."/>
            <person name="Tada Y."/>
        </authorList>
    </citation>
    <scope>NUCLEOTIDE SEQUENCE</scope>
    <source>
        <tissue evidence="1">Leaf</tissue>
    </source>
</reference>
<dbReference type="InterPro" id="IPR036430">
    <property type="entry name" value="RNase_T2-like_sf"/>
</dbReference>
<sequence length="88" mass="9745">MSPGGSYTRAQYTDAIQAKIGNLSVFFRCMTTKNHVELLQEVFVCVDKSAQNFIGCVKSRDNCKTNAIKLADRVELLQGAAQDKDTEL</sequence>
<organism evidence="1">
    <name type="scientific">Bruguiera gymnorhiza</name>
    <name type="common">Burma mangrove</name>
    <name type="synonym">Rhizophora gymnorhiza</name>
    <dbReference type="NCBI Taxonomy" id="39984"/>
    <lineage>
        <taxon>Eukaryota</taxon>
        <taxon>Viridiplantae</taxon>
        <taxon>Streptophyta</taxon>
        <taxon>Embryophyta</taxon>
        <taxon>Tracheophyta</taxon>
        <taxon>Spermatophyta</taxon>
        <taxon>Magnoliopsida</taxon>
        <taxon>eudicotyledons</taxon>
        <taxon>Gunneridae</taxon>
        <taxon>Pentapetalae</taxon>
        <taxon>rosids</taxon>
        <taxon>fabids</taxon>
        <taxon>Malpighiales</taxon>
        <taxon>Rhizophoraceae</taxon>
        <taxon>Bruguiera</taxon>
    </lineage>
</organism>
<dbReference type="Gene3D" id="3.90.730.10">
    <property type="entry name" value="Ribonuclease T2-like"/>
    <property type="match status" value="1"/>
</dbReference>
<dbReference type="SUPFAM" id="SSF55895">
    <property type="entry name" value="Ribonuclease Rh-like"/>
    <property type="match status" value="1"/>
</dbReference>